<dbReference type="EMBL" id="LAZR01005875">
    <property type="protein sequence ID" value="KKM96483.1"/>
    <property type="molecule type" value="Genomic_DNA"/>
</dbReference>
<evidence type="ECO:0000313" key="2">
    <source>
        <dbReference type="EMBL" id="KKL46866.1"/>
    </source>
</evidence>
<comment type="caution">
    <text evidence="2">The sequence shown here is derived from an EMBL/GenBank/DDBJ whole genome shotgun (WGS) entry which is preliminary data.</text>
</comment>
<reference evidence="2" key="1">
    <citation type="journal article" date="2015" name="Nature">
        <title>Complex archaea that bridge the gap between prokaryotes and eukaryotes.</title>
        <authorList>
            <person name="Spang A."/>
            <person name="Saw J.H."/>
            <person name="Jorgensen S.L."/>
            <person name="Zaremba-Niedzwiedzka K."/>
            <person name="Martijn J."/>
            <person name="Lind A.E."/>
            <person name="van Eijk R."/>
            <person name="Schleper C."/>
            <person name="Guy L."/>
            <person name="Ettema T.J."/>
        </authorList>
    </citation>
    <scope>NUCLEOTIDE SEQUENCE</scope>
</reference>
<gene>
    <name evidence="3" type="ORF">LCGC14_1177700</name>
    <name evidence="2" type="ORF">LCGC14_2341300</name>
</gene>
<accession>A0A0F9CZI3</accession>
<keyword evidence="1" id="KW-0812">Transmembrane</keyword>
<dbReference type="AlphaFoldDB" id="A0A0F9CZI3"/>
<name>A0A0F9CZI3_9ZZZZ</name>
<keyword evidence="1" id="KW-0472">Membrane</keyword>
<keyword evidence="1" id="KW-1133">Transmembrane helix</keyword>
<organism evidence="2">
    <name type="scientific">marine sediment metagenome</name>
    <dbReference type="NCBI Taxonomy" id="412755"/>
    <lineage>
        <taxon>unclassified sequences</taxon>
        <taxon>metagenomes</taxon>
        <taxon>ecological metagenomes</taxon>
    </lineage>
</organism>
<feature type="transmembrane region" description="Helical" evidence="1">
    <location>
        <begin position="68"/>
        <end position="89"/>
    </location>
</feature>
<evidence type="ECO:0000256" key="1">
    <source>
        <dbReference type="SAM" id="Phobius"/>
    </source>
</evidence>
<dbReference type="EMBL" id="LAZR01033879">
    <property type="protein sequence ID" value="KKL46866.1"/>
    <property type="molecule type" value="Genomic_DNA"/>
</dbReference>
<evidence type="ECO:0000313" key="3">
    <source>
        <dbReference type="EMBL" id="KKM96483.1"/>
    </source>
</evidence>
<sequence length="104" mass="11201">MEKSKYADVALIIALLSLISPILSILTSQGIIPKIAILGTFVVSGTGLLGLILGILGYNETEHKWKSITAIVIYLLGTIIYFTFGYVVLSEVLTDLMSGLVPYP</sequence>
<protein>
    <submittedName>
        <fullName evidence="2">Uncharacterized protein</fullName>
    </submittedName>
</protein>
<feature type="transmembrane region" description="Helical" evidence="1">
    <location>
        <begin position="34"/>
        <end position="56"/>
    </location>
</feature>
<proteinExistence type="predicted"/>